<evidence type="ECO:0000256" key="8">
    <source>
        <dbReference type="ARBA" id="ARBA00079345"/>
    </source>
</evidence>
<dbReference type="PANTHER" id="PTHR16830">
    <property type="entry name" value="SH2 CONTAINING ADAPTOR PRAM-1 RELATED"/>
    <property type="match status" value="1"/>
</dbReference>
<reference evidence="11" key="1">
    <citation type="submission" date="2016-12" db="EMBL/GenBank/DDBJ databases">
        <title>Mouse lemur reference genome and diversity panel.</title>
        <authorList>
            <person name="Harris R."/>
            <person name="Larsen P."/>
            <person name="Liu Y."/>
            <person name="Hughes D.S."/>
            <person name="Murali S."/>
            <person name="Raveendran M."/>
            <person name="Korchina V."/>
            <person name="Wang M."/>
            <person name="Jhangiani S."/>
            <person name="Bandaranaike D."/>
            <person name="Bellair M."/>
            <person name="Blankenburg K."/>
            <person name="Chao H."/>
            <person name="Dahdouli M."/>
            <person name="Dinh H."/>
            <person name="Doddapaneni H."/>
            <person name="English A."/>
            <person name="Firestine M."/>
            <person name="Gnanaolivu R."/>
            <person name="Gross S."/>
            <person name="Hernandez B."/>
            <person name="Javaid M."/>
            <person name="Jayaseelan J."/>
            <person name="Jones J."/>
            <person name="Khan Z."/>
            <person name="Kovar C."/>
            <person name="Kurapati P."/>
            <person name="Le B."/>
            <person name="Lee S."/>
            <person name="Li M."/>
            <person name="Mathew T."/>
            <person name="Narasimhan A."/>
            <person name="Ngo D."/>
            <person name="Nguyen L."/>
            <person name="Okwuonu G."/>
            <person name="Ongeri F."/>
            <person name="Osuji N."/>
            <person name="Pu L.-L."/>
            <person name="Puazo M."/>
            <person name="Quiroz J."/>
            <person name="Raj R."/>
            <person name="Rajbhandari K."/>
            <person name="Reid J.G."/>
            <person name="Santibanez J."/>
            <person name="Sexton D."/>
            <person name="Skinner E."/>
            <person name="Vee V."/>
            <person name="Weissenberger G."/>
            <person name="Wu Y."/>
            <person name="Xin Y."/>
            <person name="Han Y."/>
            <person name="Campbell C."/>
            <person name="Brown A."/>
            <person name="Sullivan B."/>
            <person name="Shelton J."/>
            <person name="Brown S."/>
            <person name="Dudchenko O."/>
            <person name="Machol I."/>
            <person name="Durand N."/>
            <person name="Shamim M."/>
            <person name="Lieberman A."/>
            <person name="Muzny D.M."/>
            <person name="Richards S."/>
            <person name="Yoder A."/>
            <person name="Worley K.C."/>
            <person name="Rogers J."/>
            <person name="Gibbs R.A."/>
        </authorList>
    </citation>
    <scope>NUCLEOTIDE SEQUENCE [LARGE SCALE GENOMIC DNA]</scope>
</reference>
<dbReference type="InterPro" id="IPR036028">
    <property type="entry name" value="SH3-like_dom_sf"/>
</dbReference>
<evidence type="ECO:0000313" key="12">
    <source>
        <dbReference type="Proteomes" id="UP000694394"/>
    </source>
</evidence>
<accession>A0A8C5URN3</accession>
<evidence type="ECO:0000256" key="1">
    <source>
        <dbReference type="ARBA" id="ARBA00004285"/>
    </source>
</evidence>
<evidence type="ECO:0000256" key="6">
    <source>
        <dbReference type="ARBA" id="ARBA00062840"/>
    </source>
</evidence>
<feature type="region of interest" description="Disordered" evidence="9">
    <location>
        <begin position="437"/>
        <end position="524"/>
    </location>
</feature>
<dbReference type="GO" id="GO:0001772">
    <property type="term" value="C:immunological synapse"/>
    <property type="evidence" value="ECO:0007669"/>
    <property type="project" value="Ensembl"/>
</dbReference>
<dbReference type="PANTHER" id="PTHR16830:SF1">
    <property type="entry name" value="FYN-BINDING PROTEIN 2"/>
    <property type="match status" value="1"/>
</dbReference>
<dbReference type="InterPro" id="IPR029294">
    <property type="entry name" value="hSH3"/>
</dbReference>
<feature type="compositionally biased region" description="Basic and acidic residues" evidence="9">
    <location>
        <begin position="515"/>
        <end position="524"/>
    </location>
</feature>
<evidence type="ECO:0000256" key="2">
    <source>
        <dbReference type="ARBA" id="ARBA00022443"/>
    </source>
</evidence>
<reference evidence="11" key="2">
    <citation type="submission" date="2025-08" db="UniProtKB">
        <authorList>
            <consortium name="Ensembl"/>
        </authorList>
    </citation>
    <scope>IDENTIFICATION</scope>
</reference>
<evidence type="ECO:0000256" key="4">
    <source>
        <dbReference type="ARBA" id="ARBA00023136"/>
    </source>
</evidence>
<keyword evidence="3" id="KW-0597">Phosphoprotein</keyword>
<dbReference type="Ensembl" id="ENSMICT00000000716.3">
    <property type="protein sequence ID" value="ENSMICP00000000644.3"/>
    <property type="gene ID" value="ENSMICG00000000716.3"/>
</dbReference>
<gene>
    <name evidence="11" type="primary">FYB2</name>
</gene>
<feature type="region of interest" description="Disordered" evidence="9">
    <location>
        <begin position="250"/>
        <end position="285"/>
    </location>
</feature>
<evidence type="ECO:0000256" key="9">
    <source>
        <dbReference type="SAM" id="MobiDB-lite"/>
    </source>
</evidence>
<dbReference type="AlphaFoldDB" id="A0A8C5URN3"/>
<dbReference type="GO" id="GO:0045121">
    <property type="term" value="C:membrane raft"/>
    <property type="evidence" value="ECO:0007669"/>
    <property type="project" value="UniProtKB-SubCell"/>
</dbReference>
<feature type="region of interest" description="Disordered" evidence="9">
    <location>
        <begin position="559"/>
        <end position="589"/>
    </location>
</feature>
<name>A0A8C5URN3_MICMU</name>
<comment type="function">
    <text evidence="5">Adapter protein that plays a role in T-cell receptor (TCR)-mediated activation of signaling pathways. Required for T-cell activation and integrin-mediated T-cell adhesion in response to TCR stimulation.</text>
</comment>
<feature type="domain" description="Helically-extended SH3" evidence="10">
    <location>
        <begin position="657"/>
        <end position="723"/>
    </location>
</feature>
<keyword evidence="12" id="KW-1185">Reference proteome</keyword>
<dbReference type="Proteomes" id="UP000694394">
    <property type="component" value="Chromosome 2"/>
</dbReference>
<dbReference type="GO" id="GO:0072659">
    <property type="term" value="P:protein localization to plasma membrane"/>
    <property type="evidence" value="ECO:0007669"/>
    <property type="project" value="TreeGrafter"/>
</dbReference>
<dbReference type="GO" id="GO:0007229">
    <property type="term" value="P:integrin-mediated signaling pathway"/>
    <property type="evidence" value="ECO:0007669"/>
    <property type="project" value="InterPro"/>
</dbReference>
<evidence type="ECO:0000256" key="3">
    <source>
        <dbReference type="ARBA" id="ARBA00022553"/>
    </source>
</evidence>
<feature type="region of interest" description="Disordered" evidence="9">
    <location>
        <begin position="376"/>
        <end position="421"/>
    </location>
</feature>
<dbReference type="GO" id="GO:0033627">
    <property type="term" value="P:cell adhesion mediated by integrin"/>
    <property type="evidence" value="ECO:0007669"/>
    <property type="project" value="Ensembl"/>
</dbReference>
<proteinExistence type="predicted"/>
<dbReference type="Gene3D" id="2.30.30.40">
    <property type="entry name" value="SH3 Domains"/>
    <property type="match status" value="1"/>
</dbReference>
<evidence type="ECO:0000259" key="10">
    <source>
        <dbReference type="Pfam" id="PF14603"/>
    </source>
</evidence>
<keyword evidence="2" id="KW-0728">SH3 domain</keyword>
<evidence type="ECO:0000256" key="7">
    <source>
        <dbReference type="ARBA" id="ARBA00068977"/>
    </source>
</evidence>
<dbReference type="GeneTree" id="ENSGT00530000063460"/>
<evidence type="ECO:0000313" key="11">
    <source>
        <dbReference type="Ensembl" id="ENSMICP00000000644.3"/>
    </source>
</evidence>
<reference evidence="11" key="3">
    <citation type="submission" date="2025-09" db="UniProtKB">
        <authorList>
            <consortium name="Ensembl"/>
        </authorList>
    </citation>
    <scope>IDENTIFICATION</scope>
</reference>
<dbReference type="SUPFAM" id="SSF50044">
    <property type="entry name" value="SH3-domain"/>
    <property type="match status" value="1"/>
</dbReference>
<feature type="compositionally biased region" description="Polar residues" evidence="9">
    <location>
        <begin position="37"/>
        <end position="48"/>
    </location>
</feature>
<comment type="subunit">
    <text evidence="6">Interacts with SKAP1, LCK and FYN. The phosphorylated form interacts with LCP2.</text>
</comment>
<sequence>MEEKGVRNFKELRAKFQKLDTPPLPGPIKFPAGISQKGDTGSTQSTQIPAKGKPLSSSHKQPPPCCSRGESQLLTAQKTQLAQSSGIQICSNSPGSLGTSVLCSAVNSQKASLLLDVSQSNAEITNKEKVMVPNSFREKLWNWEKVSSQKSEMSSTLLLASCESEALRVERQKGLGLTTEESRKKMETKGAQTLPSQRHLMVQRKSLAAAEDPSSLLSQHGRKSQKKSSPERSPAGSMCQPIYECELASQAPEKQPDVRHHHLPKMKPLPSIQSLGPPPPKPAKPPVVSLQVFRRQPAAVPKTQREVAVEECHLPPERLLSAEFEEPHNYEATISYLRHSGNSINLCTAEEIADSTYEVGIEELQKPWRSFFHQELSPKHEDKDKKMKDKEPCELEPLKTEKDPHSNRRFKSDAYEGTPGKIQMTNVHRGERTMLAGKQDAATDITRTKVSPEGPKLARHSQGHDGYVEALQATKETPDPEAFKSSTISEETYDDVEYPRRETPKSDFSNSFASDSERNSEEMYDDVYKTRSNYSKIDLDGKEALKRLQKFFKKERNRFKTKKTKSKENVSASSISLPDLEPGPQGVTIYDDVDLSEKESKDEDKLKTWKPKFLIPKGKRERKKDVEESGSSSSRNFFRTKKQNLEKNRMEREEKLFRERFKYDKEITVINTAVVCSNSSRNGIFDLPIIPGEELEVIDTTEQNLVICRNSKGKYGYVLIENLHFKPQSWSP</sequence>
<dbReference type="Pfam" id="PF14603">
    <property type="entry name" value="hSH3"/>
    <property type="match status" value="1"/>
</dbReference>
<keyword evidence="4" id="KW-0472">Membrane</keyword>
<feature type="compositionally biased region" description="Pro residues" evidence="9">
    <location>
        <begin position="276"/>
        <end position="285"/>
    </location>
</feature>
<dbReference type="GO" id="GO:0050852">
    <property type="term" value="P:T cell receptor signaling pathway"/>
    <property type="evidence" value="ECO:0007669"/>
    <property type="project" value="Ensembl"/>
</dbReference>
<dbReference type="InterPro" id="IPR043443">
    <property type="entry name" value="FYB1/2-like"/>
</dbReference>
<feature type="compositionally biased region" description="Basic and acidic residues" evidence="9">
    <location>
        <begin position="376"/>
        <end position="414"/>
    </location>
</feature>
<feature type="region of interest" description="Disordered" evidence="9">
    <location>
        <begin position="620"/>
        <end position="645"/>
    </location>
</feature>
<evidence type="ECO:0000256" key="5">
    <source>
        <dbReference type="ARBA" id="ARBA00060088"/>
    </source>
</evidence>
<dbReference type="FunFam" id="2.30.30.40:FF:000220">
    <property type="entry name" value="FYN binding protein 2"/>
    <property type="match status" value="1"/>
</dbReference>
<protein>
    <recommendedName>
        <fullName evidence="7">FYN-binding protein 2</fullName>
    </recommendedName>
    <alternativeName>
        <fullName evidence="8">Activation-dependent, raft-recruited ADAP-like phosphoprotein</fullName>
    </alternativeName>
</protein>
<organism evidence="11 12">
    <name type="scientific">Microcebus murinus</name>
    <name type="common">Gray mouse lemur</name>
    <name type="synonym">Lemur murinus</name>
    <dbReference type="NCBI Taxonomy" id="30608"/>
    <lineage>
        <taxon>Eukaryota</taxon>
        <taxon>Metazoa</taxon>
        <taxon>Chordata</taxon>
        <taxon>Craniata</taxon>
        <taxon>Vertebrata</taxon>
        <taxon>Euteleostomi</taxon>
        <taxon>Mammalia</taxon>
        <taxon>Eutheria</taxon>
        <taxon>Euarchontoglires</taxon>
        <taxon>Primates</taxon>
        <taxon>Strepsirrhini</taxon>
        <taxon>Lemuriformes</taxon>
        <taxon>Cheirogaleidae</taxon>
        <taxon>Microcebus</taxon>
    </lineage>
</organism>
<feature type="region of interest" description="Disordered" evidence="9">
    <location>
        <begin position="173"/>
        <end position="238"/>
    </location>
</feature>
<comment type="subcellular location">
    <subcellularLocation>
        <location evidence="1">Membrane raft</location>
    </subcellularLocation>
</comment>
<dbReference type="EMBL" id="ABDC03001436">
    <property type="status" value="NOT_ANNOTATED_CDS"/>
    <property type="molecule type" value="Genomic_DNA"/>
</dbReference>
<feature type="region of interest" description="Disordered" evidence="9">
    <location>
        <begin position="14"/>
        <end position="70"/>
    </location>
</feature>